<accession>A0AAV5SJQ4</accession>
<evidence type="ECO:0000313" key="2">
    <source>
        <dbReference type="EMBL" id="GMS79881.1"/>
    </source>
</evidence>
<dbReference type="Proteomes" id="UP001432027">
    <property type="component" value="Unassembled WGS sequence"/>
</dbReference>
<keyword evidence="1" id="KW-0472">Membrane</keyword>
<keyword evidence="1" id="KW-1133">Transmembrane helix</keyword>
<keyword evidence="1" id="KW-0812">Transmembrane</keyword>
<proteinExistence type="predicted"/>
<reference evidence="2" key="1">
    <citation type="submission" date="2023-10" db="EMBL/GenBank/DDBJ databases">
        <title>Genome assembly of Pristionchus species.</title>
        <authorList>
            <person name="Yoshida K."/>
            <person name="Sommer R.J."/>
        </authorList>
    </citation>
    <scope>NUCLEOTIDE SEQUENCE</scope>
    <source>
        <strain evidence="2">RS0144</strain>
    </source>
</reference>
<sequence length="110" mass="12737">IHPLLISSMTKFTLLLIIILLLTISFVDFSQRETDLDEGELEDSTEENESVFVYKSTSVDIKDLKADCEDGEEFALVLYRAWIKYSMLVKLGCILVSSFLLWMYSKHQDF</sequence>
<dbReference type="AlphaFoldDB" id="A0AAV5SJQ4"/>
<protein>
    <submittedName>
        <fullName evidence="2">Uncharacterized protein</fullName>
    </submittedName>
</protein>
<feature type="transmembrane region" description="Helical" evidence="1">
    <location>
        <begin position="82"/>
        <end position="104"/>
    </location>
</feature>
<keyword evidence="3" id="KW-1185">Reference proteome</keyword>
<organism evidence="2 3">
    <name type="scientific">Pristionchus entomophagus</name>
    <dbReference type="NCBI Taxonomy" id="358040"/>
    <lineage>
        <taxon>Eukaryota</taxon>
        <taxon>Metazoa</taxon>
        <taxon>Ecdysozoa</taxon>
        <taxon>Nematoda</taxon>
        <taxon>Chromadorea</taxon>
        <taxon>Rhabditida</taxon>
        <taxon>Rhabditina</taxon>
        <taxon>Diplogasteromorpha</taxon>
        <taxon>Diplogasteroidea</taxon>
        <taxon>Neodiplogasteridae</taxon>
        <taxon>Pristionchus</taxon>
    </lineage>
</organism>
<evidence type="ECO:0000256" key="1">
    <source>
        <dbReference type="SAM" id="Phobius"/>
    </source>
</evidence>
<comment type="caution">
    <text evidence="2">The sequence shown here is derived from an EMBL/GenBank/DDBJ whole genome shotgun (WGS) entry which is preliminary data.</text>
</comment>
<evidence type="ECO:0000313" key="3">
    <source>
        <dbReference type="Proteomes" id="UP001432027"/>
    </source>
</evidence>
<name>A0AAV5SJQ4_9BILA</name>
<feature type="non-terminal residue" evidence="2">
    <location>
        <position position="1"/>
    </location>
</feature>
<feature type="transmembrane region" description="Helical" evidence="1">
    <location>
        <begin position="12"/>
        <end position="29"/>
    </location>
</feature>
<gene>
    <name evidence="2" type="ORF">PENTCL1PPCAC_2056</name>
</gene>
<dbReference type="EMBL" id="BTSX01000001">
    <property type="protein sequence ID" value="GMS79881.1"/>
    <property type="molecule type" value="Genomic_DNA"/>
</dbReference>